<evidence type="ECO:0000256" key="5">
    <source>
        <dbReference type="ARBA" id="ARBA00050776"/>
    </source>
</evidence>
<gene>
    <name evidence="7" type="ORF">CHI95_15305</name>
</gene>
<keyword evidence="4" id="KW-0663">Pyridoxal phosphate</keyword>
<protein>
    <submittedName>
        <fullName evidence="7">Cysteine desulfurase</fullName>
    </submittedName>
</protein>
<dbReference type="InterPro" id="IPR015421">
    <property type="entry name" value="PyrdxlP-dep_Trfase_major"/>
</dbReference>
<dbReference type="EMBL" id="NOWC01000019">
    <property type="protein sequence ID" value="OZS73681.1"/>
    <property type="molecule type" value="Genomic_DNA"/>
</dbReference>
<dbReference type="Pfam" id="PF00266">
    <property type="entry name" value="Aminotran_5"/>
    <property type="match status" value="1"/>
</dbReference>
<keyword evidence="3" id="KW-0808">Transferase</keyword>
<dbReference type="GeneID" id="92274118"/>
<dbReference type="Proteomes" id="UP000216001">
    <property type="component" value="Unassembled WGS sequence"/>
</dbReference>
<evidence type="ECO:0000256" key="1">
    <source>
        <dbReference type="ARBA" id="ARBA00001933"/>
    </source>
</evidence>
<comment type="similarity">
    <text evidence="2">Belongs to the class-V pyridoxal-phosphate-dependent aminotransferase family. Csd subfamily.</text>
</comment>
<dbReference type="GO" id="GO:0031071">
    <property type="term" value="F:cysteine desulfurase activity"/>
    <property type="evidence" value="ECO:0007669"/>
    <property type="project" value="UniProtKB-EC"/>
</dbReference>
<name>A0A264VQU8_PRORE</name>
<reference evidence="7 8" key="1">
    <citation type="submission" date="2017-07" db="EMBL/GenBank/DDBJ databases">
        <title>blaIMP-27 on transferable plasmids in Proteus mirabilis and Providencia rettgeri.</title>
        <authorList>
            <person name="Potter R."/>
        </authorList>
    </citation>
    <scope>NUCLEOTIDE SEQUENCE [LARGE SCALE GENOMIC DNA]</scope>
    <source>
        <strain evidence="7 8">PR1</strain>
    </source>
</reference>
<organism evidence="7 8">
    <name type="scientific">Providencia rettgeri</name>
    <dbReference type="NCBI Taxonomy" id="587"/>
    <lineage>
        <taxon>Bacteria</taxon>
        <taxon>Pseudomonadati</taxon>
        <taxon>Pseudomonadota</taxon>
        <taxon>Gammaproteobacteria</taxon>
        <taxon>Enterobacterales</taxon>
        <taxon>Morganellaceae</taxon>
        <taxon>Providencia</taxon>
    </lineage>
</organism>
<dbReference type="PANTHER" id="PTHR43586:SF8">
    <property type="entry name" value="CYSTEINE DESULFURASE 1, CHLOROPLASTIC"/>
    <property type="match status" value="1"/>
</dbReference>
<dbReference type="Gene3D" id="3.90.1150.10">
    <property type="entry name" value="Aspartate Aminotransferase, domain 1"/>
    <property type="match status" value="1"/>
</dbReference>
<dbReference type="RefSeq" id="WP_094962097.1">
    <property type="nucleotide sequence ID" value="NZ_NOWC01000019.1"/>
</dbReference>
<evidence type="ECO:0000256" key="4">
    <source>
        <dbReference type="ARBA" id="ARBA00022898"/>
    </source>
</evidence>
<comment type="caution">
    <text evidence="7">The sequence shown here is derived from an EMBL/GenBank/DDBJ whole genome shotgun (WGS) entry which is preliminary data.</text>
</comment>
<dbReference type="InterPro" id="IPR020578">
    <property type="entry name" value="Aminotrans_V_PyrdxlP_BS"/>
</dbReference>
<evidence type="ECO:0000313" key="7">
    <source>
        <dbReference type="EMBL" id="OZS73681.1"/>
    </source>
</evidence>
<dbReference type="STRING" id="587.RB151_029590"/>
<proteinExistence type="inferred from homology"/>
<evidence type="ECO:0000256" key="6">
    <source>
        <dbReference type="RuleBase" id="RU004504"/>
    </source>
</evidence>
<dbReference type="PROSITE" id="PS00595">
    <property type="entry name" value="AA_TRANSFER_CLASS_5"/>
    <property type="match status" value="1"/>
</dbReference>
<evidence type="ECO:0000313" key="8">
    <source>
        <dbReference type="Proteomes" id="UP000216001"/>
    </source>
</evidence>
<comment type="catalytic activity">
    <reaction evidence="5">
        <text>(sulfur carrier)-H + L-cysteine = (sulfur carrier)-SH + L-alanine</text>
        <dbReference type="Rhea" id="RHEA:43892"/>
        <dbReference type="Rhea" id="RHEA-COMP:14737"/>
        <dbReference type="Rhea" id="RHEA-COMP:14739"/>
        <dbReference type="ChEBI" id="CHEBI:29917"/>
        <dbReference type="ChEBI" id="CHEBI:35235"/>
        <dbReference type="ChEBI" id="CHEBI:57972"/>
        <dbReference type="ChEBI" id="CHEBI:64428"/>
        <dbReference type="EC" id="2.8.1.7"/>
    </reaction>
</comment>
<comment type="cofactor">
    <cofactor evidence="1 6">
        <name>pyridoxal 5'-phosphate</name>
        <dbReference type="ChEBI" id="CHEBI:597326"/>
    </cofactor>
</comment>
<evidence type="ECO:0000256" key="3">
    <source>
        <dbReference type="ARBA" id="ARBA00022679"/>
    </source>
</evidence>
<sequence>MTNIWSQVQKDTLVSQHYAYFDTGAAAPPPKPVIDAVKRYLDKTAEQGTYLPSFRKQTYEQVEICRQKLAAFIGAKPSEIAFTKNGTESISLIARGISWQAGDEVIIPDTEMLSNIAIWQLLAHEKGIKIIKVSADSYGVLSPESIEQAITSKTKLISFVALSNITGVIQPVQAICEIARKHGVLSHISASQAIGMYNVNVQKWQCDFMSSCGRKGLRAIEGSGILFVRESLVPSLTPILVGWWNSSIDPQTGDVILPQTAKRFEAGCPNVPAIISLDSALDYAVNIGIEQIENRNQTLTQYAMQQLSQLSGVEIYGPNNSHQRIGIIPFNINGIPSDVLMQKLEAKNIIIESGHFMATAILKFYQIEKMARLSIHYFNSEKEIDLLINSIKKIKKEYSND</sequence>
<dbReference type="InterPro" id="IPR015424">
    <property type="entry name" value="PyrdxlP-dep_Trfase"/>
</dbReference>
<dbReference type="AlphaFoldDB" id="A0A264VQU8"/>
<evidence type="ECO:0000256" key="2">
    <source>
        <dbReference type="ARBA" id="ARBA00010447"/>
    </source>
</evidence>
<accession>A0A264VQU8</accession>
<dbReference type="InterPro" id="IPR015422">
    <property type="entry name" value="PyrdxlP-dep_Trfase_small"/>
</dbReference>
<dbReference type="InterPro" id="IPR000192">
    <property type="entry name" value="Aminotrans_V_dom"/>
</dbReference>
<dbReference type="PANTHER" id="PTHR43586">
    <property type="entry name" value="CYSTEINE DESULFURASE"/>
    <property type="match status" value="1"/>
</dbReference>
<dbReference type="Gene3D" id="3.40.640.10">
    <property type="entry name" value="Type I PLP-dependent aspartate aminotransferase-like (Major domain)"/>
    <property type="match status" value="1"/>
</dbReference>
<dbReference type="SUPFAM" id="SSF53383">
    <property type="entry name" value="PLP-dependent transferases"/>
    <property type="match status" value="1"/>
</dbReference>